<dbReference type="AlphaFoldDB" id="A0A6C1DQ79"/>
<evidence type="ECO:0000313" key="1">
    <source>
        <dbReference type="EMBL" id="QID79025.1"/>
    </source>
</evidence>
<sequence length="107" mass="11960">MVNLANVLTNATAATLSAWSNTVPLETYFHFDEASGFGDYYLNVSVIWMNETLYETRIVPAIINVREWLDHMEANDPSPSVTNPYETSGYYAFSTVVPVLMGNMKVA</sequence>
<accession>A0A6C1DQ79</accession>
<protein>
    <recommendedName>
        <fullName evidence="3">YEL073C-like protein</fullName>
    </recommendedName>
</protein>
<evidence type="ECO:0000313" key="2">
    <source>
        <dbReference type="Proteomes" id="UP000501346"/>
    </source>
</evidence>
<reference evidence="1 2" key="1">
    <citation type="journal article" date="2019" name="BMC Genomics">
        <title>Chromosome level assembly and comparative genome analysis confirm lager-brewing yeasts originated from a single hybridization.</title>
        <authorList>
            <person name="Salazar A.N."/>
            <person name="Gorter de Vries A.R."/>
            <person name="van den Broek M."/>
            <person name="Brouwers N."/>
            <person name="de la Torre Cortes P."/>
            <person name="Kuijpers N.G.A."/>
            <person name="Daran J.G."/>
            <person name="Abeel T."/>
        </authorList>
    </citation>
    <scope>NUCLEOTIDE SEQUENCE [LARGE SCALE GENOMIC DNA]</scope>
    <source>
        <strain evidence="1 2">CBS 1483</strain>
    </source>
</reference>
<proteinExistence type="predicted"/>
<gene>
    <name evidence="1" type="ORF">GRS66_001257</name>
</gene>
<dbReference type="Proteomes" id="UP000501346">
    <property type="component" value="Chromosome ScV"/>
</dbReference>
<evidence type="ECO:0008006" key="3">
    <source>
        <dbReference type="Google" id="ProtNLM"/>
    </source>
</evidence>
<keyword evidence="2" id="KW-1185">Reference proteome</keyword>
<dbReference type="OrthoDB" id="4050020at2759"/>
<organism evidence="1 2">
    <name type="scientific">Saccharomyces pastorianus</name>
    <name type="common">Lager yeast</name>
    <name type="synonym">Saccharomyces cerevisiae x Saccharomyces eubayanus</name>
    <dbReference type="NCBI Taxonomy" id="27292"/>
    <lineage>
        <taxon>Eukaryota</taxon>
        <taxon>Fungi</taxon>
        <taxon>Dikarya</taxon>
        <taxon>Ascomycota</taxon>
        <taxon>Saccharomycotina</taxon>
        <taxon>Saccharomycetes</taxon>
        <taxon>Saccharomycetales</taxon>
        <taxon>Saccharomycetaceae</taxon>
        <taxon>Saccharomyces</taxon>
    </lineage>
</organism>
<name>A0A6C1DQ79_SACPS</name>
<dbReference type="EMBL" id="CP048986">
    <property type="protein sequence ID" value="QID79025.1"/>
    <property type="molecule type" value="Genomic_DNA"/>
</dbReference>